<dbReference type="EMBL" id="JAHWDP010000004">
    <property type="protein sequence ID" value="MBW2938608.1"/>
    <property type="molecule type" value="Genomic_DNA"/>
</dbReference>
<gene>
    <name evidence="1" type="ORF">KXJ69_10850</name>
</gene>
<evidence type="ECO:0008006" key="3">
    <source>
        <dbReference type="Google" id="ProtNLM"/>
    </source>
</evidence>
<evidence type="ECO:0000313" key="1">
    <source>
        <dbReference type="EMBL" id="MBW2938608.1"/>
    </source>
</evidence>
<dbReference type="AlphaFoldDB" id="A0A9X1FPW8"/>
<protein>
    <recommendedName>
        <fullName evidence="3">Cell wall anchor protein</fullName>
    </recommendedName>
</protein>
<comment type="caution">
    <text evidence="1">The sequence shown here is derived from an EMBL/GenBank/DDBJ whole genome shotgun (WGS) entry which is preliminary data.</text>
</comment>
<organism evidence="1 2">
    <name type="scientific">Halomarinibacterium sedimenti</name>
    <dbReference type="NCBI Taxonomy" id="2857106"/>
    <lineage>
        <taxon>Bacteria</taxon>
        <taxon>Pseudomonadati</taxon>
        <taxon>Bacteroidota</taxon>
        <taxon>Flavobacteriia</taxon>
        <taxon>Flavobacteriales</taxon>
        <taxon>Flavobacteriaceae</taxon>
        <taxon>Halomarinibacterium</taxon>
    </lineage>
</organism>
<name>A0A9X1FPW8_9FLAO</name>
<dbReference type="Proteomes" id="UP001138686">
    <property type="component" value="Unassembled WGS sequence"/>
</dbReference>
<keyword evidence="2" id="KW-1185">Reference proteome</keyword>
<reference evidence="1" key="1">
    <citation type="submission" date="2021-07" db="EMBL/GenBank/DDBJ databases">
        <title>Aureisphaera sp. CAU 1614 isolated from sea sediment.</title>
        <authorList>
            <person name="Kim W."/>
        </authorList>
    </citation>
    <scope>NUCLEOTIDE SEQUENCE</scope>
    <source>
        <strain evidence="1">CAU 1614</strain>
    </source>
</reference>
<evidence type="ECO:0000313" key="2">
    <source>
        <dbReference type="Proteomes" id="UP001138686"/>
    </source>
</evidence>
<accession>A0A9X1FPW8</accession>
<sequence>MLKTNAYLCQLVFFTLTVFFMVIPSTSAQVGIGTTSPNTSSILDVSSTSKGILVPRMTTTERLAIITPANSLLVYDTTVKAYYYYDTPTTTWVKINSDNDKRTNYKLVKSASDLASELTAGGGTRYLLTSNTLYEINGTVSLSFPIELNNAYIAGRDTNEDILLRSGGVLLTGATGGSIRGVTLSAPGVGGTVFNVTGTSAQNIIFRDSFVASSNSVGTISGFGLVFVSTVQFVNNTAGITYTNISRLLLSNVGWDSNNSNTYETLTGTFDLIQKVGGYSNVLAGRTGFRVTGVTTINGDAVLKDVVFYGGGTYVVGTSPYTGYNFTKRWTVNCPGIPVEIDDVAAGNIYITTSATTNFSASGAAGRTKILGTTASTGMFRTTSTVNNRIVYDGTKTRIFTIQASFTADAAGSNKFFTFFIAKNGVILTPTAISTKVVGGGDIRAMSFTGTTTLAPNDYIEVWAQNDTDATGLIVPFLNLLIN</sequence>
<proteinExistence type="predicted"/>